<accession>A0ABP7I076</accession>
<gene>
    <name evidence="1" type="ORF">GCM10022226_27330</name>
</gene>
<dbReference type="Proteomes" id="UP001500888">
    <property type="component" value="Unassembled WGS sequence"/>
</dbReference>
<reference evidence="2" key="1">
    <citation type="journal article" date="2019" name="Int. J. Syst. Evol. Microbiol.">
        <title>The Global Catalogue of Microorganisms (GCM) 10K type strain sequencing project: providing services to taxonomists for standard genome sequencing and annotation.</title>
        <authorList>
            <consortium name="The Broad Institute Genomics Platform"/>
            <consortium name="The Broad Institute Genome Sequencing Center for Infectious Disease"/>
            <person name="Wu L."/>
            <person name="Ma J."/>
        </authorList>
    </citation>
    <scope>NUCLEOTIDE SEQUENCE [LARGE SCALE GENOMIC DNA]</scope>
    <source>
        <strain evidence="2">JCM 16908</strain>
    </source>
</reference>
<organism evidence="1 2">
    <name type="scientific">Sphaerisporangium flaviroseum</name>
    <dbReference type="NCBI Taxonomy" id="509199"/>
    <lineage>
        <taxon>Bacteria</taxon>
        <taxon>Bacillati</taxon>
        <taxon>Actinomycetota</taxon>
        <taxon>Actinomycetes</taxon>
        <taxon>Streptosporangiales</taxon>
        <taxon>Streptosporangiaceae</taxon>
        <taxon>Sphaerisporangium</taxon>
    </lineage>
</organism>
<protein>
    <submittedName>
        <fullName evidence="1">Uncharacterized protein</fullName>
    </submittedName>
</protein>
<comment type="caution">
    <text evidence="1">The sequence shown here is derived from an EMBL/GenBank/DDBJ whole genome shotgun (WGS) entry which is preliminary data.</text>
</comment>
<evidence type="ECO:0000313" key="1">
    <source>
        <dbReference type="EMBL" id="GAA3805753.1"/>
    </source>
</evidence>
<dbReference type="EMBL" id="BAAAZR010000004">
    <property type="protein sequence ID" value="GAA3805753.1"/>
    <property type="molecule type" value="Genomic_DNA"/>
</dbReference>
<proteinExistence type="predicted"/>
<sequence>MRTRDAIGADDDIRLRVAAQPVRTVRIKGHRCAMAFDNKLRHETAFRMGGSSVLEQLTVQKDRV</sequence>
<keyword evidence="2" id="KW-1185">Reference proteome</keyword>
<name>A0ABP7I076_9ACTN</name>
<evidence type="ECO:0000313" key="2">
    <source>
        <dbReference type="Proteomes" id="UP001500888"/>
    </source>
</evidence>